<keyword evidence="2 5" id="KW-0812">Transmembrane</keyword>
<dbReference type="eggNOG" id="KOG2886">
    <property type="taxonomic scope" value="Eukaryota"/>
</dbReference>
<dbReference type="HOGENOM" id="CLU_094297_0_0_1"/>
<dbReference type="PANTHER" id="PTHR23241:SF102">
    <property type="entry name" value="LD23009P"/>
    <property type="match status" value="1"/>
</dbReference>
<gene>
    <name evidence="7" type="ORF">PIIN_00666</name>
</gene>
<evidence type="ECO:0000256" key="3">
    <source>
        <dbReference type="ARBA" id="ARBA00022989"/>
    </source>
</evidence>
<reference evidence="7 8" key="1">
    <citation type="journal article" date="2011" name="PLoS Pathog.">
        <title>Endophytic Life Strategies Decoded by Genome and Transcriptome Analyses of the Mutualistic Root Symbiont Piriformospora indica.</title>
        <authorList>
            <person name="Zuccaro A."/>
            <person name="Lahrmann U."/>
            <person name="Guldener U."/>
            <person name="Langen G."/>
            <person name="Pfiffi S."/>
            <person name="Biedenkopf D."/>
            <person name="Wong P."/>
            <person name="Samans B."/>
            <person name="Grimm C."/>
            <person name="Basiewicz M."/>
            <person name="Murat C."/>
            <person name="Martin F."/>
            <person name="Kogel K.H."/>
        </authorList>
    </citation>
    <scope>NUCLEOTIDE SEQUENCE [LARGE SCALE GENOMIC DNA]</scope>
    <source>
        <strain evidence="7 8">DSM 11827</strain>
    </source>
</reference>
<dbReference type="InterPro" id="IPR025423">
    <property type="entry name" value="TMEM205-like"/>
</dbReference>
<protein>
    <recommendedName>
        <fullName evidence="6">TMEM205-like domain-containing protein</fullName>
    </recommendedName>
</protein>
<keyword evidence="3 5" id="KW-1133">Transmembrane helix</keyword>
<name>G4U2Z7_SERID</name>
<dbReference type="OMA" id="PLTSKTM"/>
<comment type="caution">
    <text evidence="7">The sequence shown here is derived from an EMBL/GenBank/DDBJ whole genome shotgun (WGS) entry which is preliminary data.</text>
</comment>
<proteinExistence type="predicted"/>
<dbReference type="InParanoid" id="G4U2Z7"/>
<evidence type="ECO:0000313" key="8">
    <source>
        <dbReference type="Proteomes" id="UP000007148"/>
    </source>
</evidence>
<dbReference type="GO" id="GO:0016020">
    <property type="term" value="C:membrane"/>
    <property type="evidence" value="ECO:0007669"/>
    <property type="project" value="UniProtKB-SubCell"/>
</dbReference>
<dbReference type="EMBL" id="CAFZ01001878">
    <property type="protein sequence ID" value="CCA77952.1"/>
    <property type="molecule type" value="Genomic_DNA"/>
</dbReference>
<evidence type="ECO:0000256" key="5">
    <source>
        <dbReference type="SAM" id="Phobius"/>
    </source>
</evidence>
<feature type="domain" description="TMEM205-like" evidence="6">
    <location>
        <begin position="25"/>
        <end position="138"/>
    </location>
</feature>
<feature type="transmembrane region" description="Helical" evidence="5">
    <location>
        <begin position="63"/>
        <end position="87"/>
    </location>
</feature>
<feature type="transmembrane region" description="Helical" evidence="5">
    <location>
        <begin position="20"/>
        <end position="43"/>
    </location>
</feature>
<evidence type="ECO:0000256" key="4">
    <source>
        <dbReference type="ARBA" id="ARBA00023136"/>
    </source>
</evidence>
<feature type="transmembrane region" description="Helical" evidence="5">
    <location>
        <begin position="168"/>
        <end position="191"/>
    </location>
</feature>
<accession>G4U2Z7</accession>
<evidence type="ECO:0000256" key="1">
    <source>
        <dbReference type="ARBA" id="ARBA00004370"/>
    </source>
</evidence>
<evidence type="ECO:0000256" key="2">
    <source>
        <dbReference type="ARBA" id="ARBA00022692"/>
    </source>
</evidence>
<comment type="subcellular location">
    <subcellularLocation>
        <location evidence="1">Membrane</location>
    </subcellularLocation>
</comment>
<dbReference type="Proteomes" id="UP000007148">
    <property type="component" value="Unassembled WGS sequence"/>
</dbReference>
<evidence type="ECO:0000259" key="6">
    <source>
        <dbReference type="Pfam" id="PF13664"/>
    </source>
</evidence>
<evidence type="ECO:0000313" key="7">
    <source>
        <dbReference type="EMBL" id="CCA77952.1"/>
    </source>
</evidence>
<dbReference type="PANTHER" id="PTHR23241">
    <property type="entry name" value="LATE EMBRYOGENESIS ABUNDANT PLANTS LEA-RELATED"/>
    <property type="match status" value="1"/>
</dbReference>
<organism evidence="7 8">
    <name type="scientific">Serendipita indica (strain DSM 11827)</name>
    <name type="common">Root endophyte fungus</name>
    <name type="synonym">Piriformospora indica</name>
    <dbReference type="NCBI Taxonomy" id="1109443"/>
    <lineage>
        <taxon>Eukaryota</taxon>
        <taxon>Fungi</taxon>
        <taxon>Dikarya</taxon>
        <taxon>Basidiomycota</taxon>
        <taxon>Agaricomycotina</taxon>
        <taxon>Agaricomycetes</taxon>
        <taxon>Sebacinales</taxon>
        <taxon>Serendipitaceae</taxon>
        <taxon>Serendipita</taxon>
    </lineage>
</organism>
<keyword evidence="8" id="KW-1185">Reference proteome</keyword>
<keyword evidence="4 5" id="KW-0472">Membrane</keyword>
<dbReference type="Pfam" id="PF13664">
    <property type="entry name" value="DUF4149"/>
    <property type="match status" value="1"/>
</dbReference>
<dbReference type="InterPro" id="IPR053009">
    <property type="entry name" value="Xanthocillin_Biosynth-Assoc"/>
</dbReference>
<sequence>MTQTVAQESFSFTEILSSESIYLILFAWLFGQSIWQSFFGGIIAHKSLTRQNFALLQSRTFPVYFSTGTALSSVLLGIWVHANQYVFRNDEGRLLPTAFLQLKDPRVAQVWMLFVVVLMSLANRVQIGPKTNQIVTARQRLERAEGKPYYDPGVSPQMRQLNSQFGKWHGISSLTNLIAILALLYHGLWYARYGLQPQVLYRDFF</sequence>
<dbReference type="OrthoDB" id="1641132at2759"/>
<dbReference type="AlphaFoldDB" id="G4U2Z7"/>